<sequence>MSPKPRKTVDSRFDRDGLSAVYNIQCELEDRLLTILHEPIFETRSEMKTSLIAFCIRMGQSD</sequence>
<dbReference type="EMBL" id="QGTQ01000006">
    <property type="protein sequence ID" value="PWW04828.1"/>
    <property type="molecule type" value="Genomic_DNA"/>
</dbReference>
<proteinExistence type="predicted"/>
<gene>
    <name evidence="1" type="ORF">DFQ01_106112</name>
</gene>
<keyword evidence="2" id="KW-1185">Reference proteome</keyword>
<evidence type="ECO:0000313" key="2">
    <source>
        <dbReference type="Proteomes" id="UP000246635"/>
    </source>
</evidence>
<comment type="caution">
    <text evidence="1">The sequence shown here is derived from an EMBL/GenBank/DDBJ whole genome shotgun (WGS) entry which is preliminary data.</text>
</comment>
<dbReference type="Proteomes" id="UP000246635">
    <property type="component" value="Unassembled WGS sequence"/>
</dbReference>
<dbReference type="AlphaFoldDB" id="A0A2V2YXB8"/>
<name>A0A2V2YXB8_9BACL</name>
<accession>A0A2V2YXB8</accession>
<evidence type="ECO:0000313" key="1">
    <source>
        <dbReference type="EMBL" id="PWW04828.1"/>
    </source>
</evidence>
<organism evidence="1 2">
    <name type="scientific">Paenibacillus cellulosilyticus</name>
    <dbReference type="NCBI Taxonomy" id="375489"/>
    <lineage>
        <taxon>Bacteria</taxon>
        <taxon>Bacillati</taxon>
        <taxon>Bacillota</taxon>
        <taxon>Bacilli</taxon>
        <taxon>Bacillales</taxon>
        <taxon>Paenibacillaceae</taxon>
        <taxon>Paenibacillus</taxon>
    </lineage>
</organism>
<reference evidence="1 2" key="1">
    <citation type="submission" date="2018-05" db="EMBL/GenBank/DDBJ databases">
        <title>Genomic Encyclopedia of Type Strains, Phase III (KMG-III): the genomes of soil and plant-associated and newly described type strains.</title>
        <authorList>
            <person name="Whitman W."/>
        </authorList>
    </citation>
    <scope>NUCLEOTIDE SEQUENCE [LARGE SCALE GENOMIC DNA]</scope>
    <source>
        <strain evidence="1 2">CECT 5696</strain>
    </source>
</reference>
<protein>
    <submittedName>
        <fullName evidence="1">Uncharacterized protein</fullName>
    </submittedName>
</protein>